<name>A0A6A3UMF9_9STRA</name>
<dbReference type="EMBL" id="QXFZ01000167">
    <property type="protein sequence ID" value="KAE9129246.1"/>
    <property type="molecule type" value="Genomic_DNA"/>
</dbReference>
<dbReference type="Proteomes" id="UP000441208">
    <property type="component" value="Unassembled WGS sequence"/>
</dbReference>
<evidence type="ECO:0000313" key="9">
    <source>
        <dbReference type="Proteomes" id="UP000441208"/>
    </source>
</evidence>
<evidence type="ECO:0000313" key="7">
    <source>
        <dbReference type="Proteomes" id="UP000437068"/>
    </source>
</evidence>
<evidence type="ECO:0000313" key="3">
    <source>
        <dbReference type="EMBL" id="KAE9151374.1"/>
    </source>
</evidence>
<evidence type="ECO:0000313" key="1">
    <source>
        <dbReference type="EMBL" id="KAE8944703.1"/>
    </source>
</evidence>
<evidence type="ECO:0000313" key="4">
    <source>
        <dbReference type="EMBL" id="KAE9322203.1"/>
    </source>
</evidence>
<evidence type="ECO:0000313" key="10">
    <source>
        <dbReference type="Proteomes" id="UP000486351"/>
    </source>
</evidence>
<evidence type="ECO:0000313" key="6">
    <source>
        <dbReference type="Proteomes" id="UP000429523"/>
    </source>
</evidence>
<reference evidence="6 7" key="1">
    <citation type="submission" date="2018-08" db="EMBL/GenBank/DDBJ databases">
        <title>Genomic investigation of the strawberry pathogen Phytophthora fragariae indicates pathogenicity is determined by transcriptional variation in three key races.</title>
        <authorList>
            <person name="Adams T.M."/>
            <person name="Armitage A.D."/>
            <person name="Sobczyk M.K."/>
            <person name="Bates H.J."/>
            <person name="Dunwell J.M."/>
            <person name="Nellist C.F."/>
            <person name="Harrison R.J."/>
        </authorList>
    </citation>
    <scope>NUCLEOTIDE SEQUENCE [LARGE SCALE GENOMIC DNA]</scope>
    <source>
        <strain evidence="4 7">A4</strain>
        <strain evidence="3 8">NOV-5</strain>
        <strain evidence="2 9">NOV-71</strain>
        <strain evidence="5 10">NOV-77</strain>
        <strain evidence="1 6">NOV-9</strain>
    </source>
</reference>
<proteinExistence type="predicted"/>
<dbReference type="Proteomes" id="UP000437068">
    <property type="component" value="Unassembled WGS sequence"/>
</dbReference>
<dbReference type="AlphaFoldDB" id="A0A6A3UMF9"/>
<organism evidence="3 8">
    <name type="scientific">Phytophthora fragariae</name>
    <dbReference type="NCBI Taxonomy" id="53985"/>
    <lineage>
        <taxon>Eukaryota</taxon>
        <taxon>Sar</taxon>
        <taxon>Stramenopiles</taxon>
        <taxon>Oomycota</taxon>
        <taxon>Peronosporomycetes</taxon>
        <taxon>Peronosporales</taxon>
        <taxon>Peronosporaceae</taxon>
        <taxon>Phytophthora</taxon>
    </lineage>
</organism>
<accession>A0A6A3UMF9</accession>
<comment type="caution">
    <text evidence="3">The sequence shown here is derived from an EMBL/GenBank/DDBJ whole genome shotgun (WGS) entry which is preliminary data.</text>
</comment>
<evidence type="ECO:0000313" key="8">
    <source>
        <dbReference type="Proteomes" id="UP000440732"/>
    </source>
</evidence>
<dbReference type="Proteomes" id="UP000440732">
    <property type="component" value="Unassembled WGS sequence"/>
</dbReference>
<dbReference type="EMBL" id="QXFY01000194">
    <property type="protein sequence ID" value="KAE9352769.1"/>
    <property type="molecule type" value="Genomic_DNA"/>
</dbReference>
<dbReference type="EMBL" id="QXGA01000150">
    <property type="protein sequence ID" value="KAE9151374.1"/>
    <property type="molecule type" value="Genomic_DNA"/>
</dbReference>
<protein>
    <submittedName>
        <fullName evidence="3">Uncharacterized protein</fullName>
    </submittedName>
</protein>
<gene>
    <name evidence="4" type="ORF">PF001_g4512</name>
    <name evidence="3" type="ORF">PF006_g4332</name>
    <name evidence="2" type="ORF">PF007_g4966</name>
    <name evidence="5" type="ORF">PF008_g5316</name>
    <name evidence="1" type="ORF">PF009_g5621</name>
</gene>
<sequence>MRLPRRPVMWLVAPLSTIHSRRQSASPSSAENAMLAASAFVAPGATCSLVQSITKCPILWQMKHLILVTSCFNSCCSCCPSPPC</sequence>
<evidence type="ECO:0000313" key="5">
    <source>
        <dbReference type="EMBL" id="KAE9352769.1"/>
    </source>
</evidence>
<dbReference type="Proteomes" id="UP000486351">
    <property type="component" value="Unassembled WGS sequence"/>
</dbReference>
<dbReference type="Proteomes" id="UP000429523">
    <property type="component" value="Unassembled WGS sequence"/>
</dbReference>
<evidence type="ECO:0000313" key="2">
    <source>
        <dbReference type="EMBL" id="KAE9129246.1"/>
    </source>
</evidence>
<dbReference type="EMBL" id="QXGF01000191">
    <property type="protein sequence ID" value="KAE8944703.1"/>
    <property type="molecule type" value="Genomic_DNA"/>
</dbReference>
<dbReference type="EMBL" id="QXGE01000157">
    <property type="protein sequence ID" value="KAE9322203.1"/>
    <property type="molecule type" value="Genomic_DNA"/>
</dbReference>